<accession>A0ABW6E014</accession>
<dbReference type="Gene3D" id="1.20.120.1220">
    <property type="match status" value="1"/>
</dbReference>
<keyword evidence="3" id="KW-1133">Transmembrane helix</keyword>
<dbReference type="Pfam" id="PF01478">
    <property type="entry name" value="Peptidase_A24"/>
    <property type="match status" value="1"/>
</dbReference>
<comment type="caution">
    <text evidence="6">The sequence shown here is derived from an EMBL/GenBank/DDBJ whole genome shotgun (WGS) entry which is preliminary data.</text>
</comment>
<feature type="transmembrane region" description="Helical" evidence="3">
    <location>
        <begin position="99"/>
        <end position="115"/>
    </location>
</feature>
<keyword evidence="4" id="KW-0732">Signal</keyword>
<feature type="transmembrane region" description="Helical" evidence="3">
    <location>
        <begin position="121"/>
        <end position="140"/>
    </location>
</feature>
<keyword evidence="3" id="KW-0472">Membrane</keyword>
<dbReference type="PANTHER" id="PTHR30487">
    <property type="entry name" value="TYPE 4 PREPILIN-LIKE PROTEINS LEADER PEPTIDE-PROCESSING ENZYME"/>
    <property type="match status" value="1"/>
</dbReference>
<keyword evidence="3" id="KW-0812">Transmembrane</keyword>
<gene>
    <name evidence="6" type="ORF">ACFWR3_24350</name>
</gene>
<keyword evidence="6" id="KW-0378">Hydrolase</keyword>
<dbReference type="InterPro" id="IPR014032">
    <property type="entry name" value="Peptidase_A24A_bac"/>
</dbReference>
<dbReference type="Proteomes" id="UP001598300">
    <property type="component" value="Unassembled WGS sequence"/>
</dbReference>
<keyword evidence="7" id="KW-1185">Reference proteome</keyword>
<evidence type="ECO:0000313" key="6">
    <source>
        <dbReference type="EMBL" id="MFD3959195.1"/>
    </source>
</evidence>
<feature type="signal peptide" evidence="4">
    <location>
        <begin position="1"/>
        <end position="16"/>
    </location>
</feature>
<dbReference type="PANTHER" id="PTHR30487:SF0">
    <property type="entry name" value="PREPILIN LEADER PEPTIDASE_N-METHYLTRANSFERASE-RELATED"/>
    <property type="match status" value="1"/>
</dbReference>
<comment type="similarity">
    <text evidence="1 2">Belongs to the peptidase A24 family.</text>
</comment>
<dbReference type="EC" id="3.4.23.-" evidence="6"/>
<dbReference type="PRINTS" id="PR00864">
    <property type="entry name" value="PREPILNPTASE"/>
</dbReference>
<dbReference type="GO" id="GO:0016787">
    <property type="term" value="F:hydrolase activity"/>
    <property type="evidence" value="ECO:0007669"/>
    <property type="project" value="UniProtKB-KW"/>
</dbReference>
<reference evidence="6 7" key="1">
    <citation type="submission" date="2024-09" db="EMBL/GenBank/DDBJ databases">
        <title>The Natural Products Discovery Center: Release of the First 8490 Sequenced Strains for Exploring Actinobacteria Biosynthetic Diversity.</title>
        <authorList>
            <person name="Kalkreuter E."/>
            <person name="Kautsar S.A."/>
            <person name="Yang D."/>
            <person name="Bader C.D."/>
            <person name="Teijaro C.N."/>
            <person name="Fluegel L."/>
            <person name="Davis C.M."/>
            <person name="Simpson J.R."/>
            <person name="Lauterbach L."/>
            <person name="Steele A.D."/>
            <person name="Gui C."/>
            <person name="Meng S."/>
            <person name="Li G."/>
            <person name="Viehrig K."/>
            <person name="Ye F."/>
            <person name="Su P."/>
            <person name="Kiefer A.F."/>
            <person name="Nichols A."/>
            <person name="Cepeda A.J."/>
            <person name="Yan W."/>
            <person name="Fan B."/>
            <person name="Jiang Y."/>
            <person name="Adhikari A."/>
            <person name="Zheng C.-J."/>
            <person name="Schuster L."/>
            <person name="Cowan T.M."/>
            <person name="Smanski M.J."/>
            <person name="Chevrette M.G."/>
            <person name="De Carvalho L.P.S."/>
            <person name="Shen B."/>
        </authorList>
    </citation>
    <scope>NUCLEOTIDE SEQUENCE [LARGE SCALE GENOMIC DNA]</scope>
    <source>
        <strain evidence="6 7">NPDC058584</strain>
    </source>
</reference>
<sequence>MSAVAVALTTAIGALAGAAARPAVFARSVPAPAAARSDCPSCGSAVLDRALPVLPVSGRCPACSETIGPRPLVPETAAALAFAAIAAGGASGWFAAAQYWVAACGVALALIDLAVQRLPDVLTLPACVGTLLLLAAAAVASEPGSLGRAAAAAAVLTAVFLLMALTGAMGLGDVKLAPAIGALLGWSSWPVLFWGAAAGFVVGAVSEVVRIAAGRARRKHVSFGPYMVIGALAVSIAAA</sequence>
<name>A0ABW6E014_9ACTN</name>
<evidence type="ECO:0000256" key="2">
    <source>
        <dbReference type="RuleBase" id="RU003793"/>
    </source>
</evidence>
<proteinExistence type="inferred from homology"/>
<evidence type="ECO:0000313" key="7">
    <source>
        <dbReference type="Proteomes" id="UP001598300"/>
    </source>
</evidence>
<evidence type="ECO:0000256" key="4">
    <source>
        <dbReference type="SAM" id="SignalP"/>
    </source>
</evidence>
<dbReference type="EMBL" id="JBHXPM010000025">
    <property type="protein sequence ID" value="MFD3959195.1"/>
    <property type="molecule type" value="Genomic_DNA"/>
</dbReference>
<feature type="transmembrane region" description="Helical" evidence="3">
    <location>
        <begin position="152"/>
        <end position="171"/>
    </location>
</feature>
<feature type="domain" description="Prepilin type IV endopeptidase peptidase" evidence="5">
    <location>
        <begin position="102"/>
        <end position="197"/>
    </location>
</feature>
<feature type="transmembrane region" description="Helical" evidence="3">
    <location>
        <begin position="221"/>
        <end position="238"/>
    </location>
</feature>
<protein>
    <submittedName>
        <fullName evidence="6">Prepilin peptidase</fullName>
        <ecNumber evidence="6">3.4.23.-</ecNumber>
    </submittedName>
</protein>
<evidence type="ECO:0000256" key="1">
    <source>
        <dbReference type="ARBA" id="ARBA00005801"/>
    </source>
</evidence>
<evidence type="ECO:0000256" key="3">
    <source>
        <dbReference type="SAM" id="Phobius"/>
    </source>
</evidence>
<dbReference type="RefSeq" id="WP_079167356.1">
    <property type="nucleotide sequence ID" value="NZ_JBHXNM010000057.1"/>
</dbReference>
<evidence type="ECO:0000259" key="5">
    <source>
        <dbReference type="Pfam" id="PF01478"/>
    </source>
</evidence>
<organism evidence="6 7">
    <name type="scientific">Streptomyces bacillaris</name>
    <dbReference type="NCBI Taxonomy" id="68179"/>
    <lineage>
        <taxon>Bacteria</taxon>
        <taxon>Bacillati</taxon>
        <taxon>Actinomycetota</taxon>
        <taxon>Actinomycetes</taxon>
        <taxon>Kitasatosporales</taxon>
        <taxon>Streptomycetaceae</taxon>
        <taxon>Streptomyces</taxon>
    </lineage>
</organism>
<feature type="chain" id="PRO_5046048179" evidence="4">
    <location>
        <begin position="17"/>
        <end position="239"/>
    </location>
</feature>
<feature type="transmembrane region" description="Helical" evidence="3">
    <location>
        <begin position="191"/>
        <end position="209"/>
    </location>
</feature>
<dbReference type="InterPro" id="IPR000045">
    <property type="entry name" value="Prepilin_IV_endopep_pep"/>
</dbReference>
<dbReference type="InterPro" id="IPR050882">
    <property type="entry name" value="Prepilin_peptidase/N-MTase"/>
</dbReference>